<dbReference type="RefSeq" id="WP_003539928.1">
    <property type="nucleotide sequence ID" value="NC_015565.1"/>
</dbReference>
<dbReference type="Gene3D" id="3.40.50.150">
    <property type="entry name" value="Vaccinia Virus protein VP39"/>
    <property type="match status" value="1"/>
</dbReference>
<dbReference type="Proteomes" id="UP000009226">
    <property type="component" value="Chromosome"/>
</dbReference>
<sequence length="206" mass="23320">MDIQTEKIKRRYNRTALFYDWMDFMMKDETRRQVIGLARGKVLEVGVGTGKNLPFYPPECEVTGIDFSPAMLEKARQRARELSLKVTLLEMDAQRMEFPDKTFDTVVATCVFCSVPEPVKGLEEIKRVCKSGGQIILLEHVRSENPILGTLMDILNPISLYLVGANINRRTVENVKKSGLQTKYVRNMGSNIVKLIIASPGEENHA</sequence>
<name>F6B3S6_DESCC</name>
<dbReference type="SUPFAM" id="SSF53335">
    <property type="entry name" value="S-adenosyl-L-methionine-dependent methyltransferases"/>
    <property type="match status" value="1"/>
</dbReference>
<keyword evidence="2" id="KW-0808">Transferase</keyword>
<dbReference type="PANTHER" id="PTHR45036">
    <property type="entry name" value="METHYLTRANSFERASE LIKE 7B"/>
    <property type="match status" value="1"/>
</dbReference>
<proteinExistence type="predicted"/>
<keyword evidence="2" id="KW-0489">Methyltransferase</keyword>
<dbReference type="GO" id="GO:0008757">
    <property type="term" value="F:S-adenosylmethionine-dependent methyltransferase activity"/>
    <property type="evidence" value="ECO:0007669"/>
    <property type="project" value="InterPro"/>
</dbReference>
<organism evidence="2 3">
    <name type="scientific">Desulfotomaculum nigrificans (strain DSM 14880 / VKM B-2319 / CO-1-SRB)</name>
    <name type="common">Desulfotomaculum carboxydivorans</name>
    <dbReference type="NCBI Taxonomy" id="868595"/>
    <lineage>
        <taxon>Bacteria</taxon>
        <taxon>Bacillati</taxon>
        <taxon>Bacillota</taxon>
        <taxon>Clostridia</taxon>
        <taxon>Eubacteriales</taxon>
        <taxon>Desulfotomaculaceae</taxon>
        <taxon>Desulfotomaculum</taxon>
    </lineage>
</organism>
<dbReference type="STRING" id="868595.Desca_2406"/>
<protein>
    <submittedName>
        <fullName evidence="2">Methyltransferase type 11</fullName>
    </submittedName>
</protein>
<dbReference type="GO" id="GO:0032259">
    <property type="term" value="P:methylation"/>
    <property type="evidence" value="ECO:0007669"/>
    <property type="project" value="UniProtKB-KW"/>
</dbReference>
<dbReference type="PANTHER" id="PTHR45036:SF1">
    <property type="entry name" value="METHYLTRANSFERASE LIKE 7A"/>
    <property type="match status" value="1"/>
</dbReference>
<gene>
    <name evidence="2" type="ordered locus">Desca_2406</name>
</gene>
<keyword evidence="3" id="KW-1185">Reference proteome</keyword>
<dbReference type="InterPro" id="IPR052356">
    <property type="entry name" value="Thiol_S-MT"/>
</dbReference>
<dbReference type="CDD" id="cd02440">
    <property type="entry name" value="AdoMet_MTases"/>
    <property type="match status" value="1"/>
</dbReference>
<dbReference type="EMBL" id="CP002736">
    <property type="protein sequence ID" value="AEF95235.1"/>
    <property type="molecule type" value="Genomic_DNA"/>
</dbReference>
<dbReference type="HOGENOM" id="CLU_037990_7_3_9"/>
<evidence type="ECO:0000313" key="3">
    <source>
        <dbReference type="Proteomes" id="UP000009226"/>
    </source>
</evidence>
<dbReference type="eggNOG" id="COG2226">
    <property type="taxonomic scope" value="Bacteria"/>
</dbReference>
<accession>F6B3S6</accession>
<dbReference type="InterPro" id="IPR029063">
    <property type="entry name" value="SAM-dependent_MTases_sf"/>
</dbReference>
<evidence type="ECO:0000313" key="2">
    <source>
        <dbReference type="EMBL" id="AEF95235.1"/>
    </source>
</evidence>
<reference evidence="2 3" key="1">
    <citation type="submission" date="2011-05" db="EMBL/GenBank/DDBJ databases">
        <title>Complete sequence of Desulfotomaculum carboxydivorans CO-1-SRB.</title>
        <authorList>
            <consortium name="US DOE Joint Genome Institute"/>
            <person name="Lucas S."/>
            <person name="Han J."/>
            <person name="Lapidus A."/>
            <person name="Cheng J.-F."/>
            <person name="Goodwin L."/>
            <person name="Pitluck S."/>
            <person name="Peters L."/>
            <person name="Mikhailova N."/>
            <person name="Lu M."/>
            <person name="Han C."/>
            <person name="Tapia R."/>
            <person name="Land M."/>
            <person name="Hauser L."/>
            <person name="Kyrpides N."/>
            <person name="Ivanova N."/>
            <person name="Pagani I."/>
            <person name="Stams A."/>
            <person name="Plugge C."/>
            <person name="Muyzer G."/>
            <person name="Kuever J."/>
            <person name="Parshina S."/>
            <person name="Ivanova A."/>
            <person name="Nazina T."/>
            <person name="Woyke T."/>
        </authorList>
    </citation>
    <scope>NUCLEOTIDE SEQUENCE [LARGE SCALE GENOMIC DNA]</scope>
    <source>
        <strain evidence="3">DSM 14880 / VKM B-2319 / CO-1-SRB</strain>
    </source>
</reference>
<dbReference type="KEGG" id="dca:Desca_2406"/>
<dbReference type="Pfam" id="PF08241">
    <property type="entry name" value="Methyltransf_11"/>
    <property type="match status" value="1"/>
</dbReference>
<evidence type="ECO:0000259" key="1">
    <source>
        <dbReference type="Pfam" id="PF08241"/>
    </source>
</evidence>
<dbReference type="InterPro" id="IPR013216">
    <property type="entry name" value="Methyltransf_11"/>
</dbReference>
<feature type="domain" description="Methyltransferase type 11" evidence="1">
    <location>
        <begin position="43"/>
        <end position="137"/>
    </location>
</feature>
<dbReference type="AlphaFoldDB" id="F6B3S6"/>